<evidence type="ECO:0000313" key="4">
    <source>
        <dbReference type="EMBL" id="QEX39653.1"/>
    </source>
</evidence>
<evidence type="ECO:0000259" key="3">
    <source>
        <dbReference type="Pfam" id="PF00890"/>
    </source>
</evidence>
<feature type="domain" description="FAD-dependent oxidoreductase 2 FAD-binding" evidence="3">
    <location>
        <begin position="5"/>
        <end position="40"/>
    </location>
</feature>
<dbReference type="InterPro" id="IPR003953">
    <property type="entry name" value="FAD-dep_OxRdtase_2_FAD-bd"/>
</dbReference>
<dbReference type="InterPro" id="IPR036188">
    <property type="entry name" value="FAD/NAD-bd_sf"/>
</dbReference>
<dbReference type="PRINTS" id="PR00411">
    <property type="entry name" value="PNDRDTASEI"/>
</dbReference>
<keyword evidence="5" id="KW-1185">Reference proteome</keyword>
<protein>
    <submittedName>
        <fullName evidence="4">FAD-binding protein</fullName>
    </submittedName>
</protein>
<evidence type="ECO:0000313" key="5">
    <source>
        <dbReference type="Proteomes" id="UP000325462"/>
    </source>
</evidence>
<dbReference type="Proteomes" id="UP000325462">
    <property type="component" value="Chromosome"/>
</dbReference>
<evidence type="ECO:0000256" key="1">
    <source>
        <dbReference type="ARBA" id="ARBA00022630"/>
    </source>
</evidence>
<dbReference type="Pfam" id="PF00890">
    <property type="entry name" value="FAD_binding_2"/>
    <property type="match status" value="1"/>
</dbReference>
<reference evidence="4 5" key="1">
    <citation type="submission" date="2019-07" db="EMBL/GenBank/DDBJ databases">
        <title>Comparative genome analysis of staphylococcus lugdunensis shows clonal complex-dependent diversity of the putative virulence factor, ess/type vii locus.</title>
        <authorList>
            <person name="Lebeurre J."/>
            <person name="Dahyot S."/>
            <person name="Diene S."/>
            <person name="Paulay A."/>
            <person name="Aubourg M."/>
            <person name="Argemi X."/>
            <person name="Giard J.-C."/>
            <person name="Tournier I."/>
            <person name="Francois P."/>
            <person name="Pestel-Caron M."/>
        </authorList>
    </citation>
    <scope>NUCLEOTIDE SEQUENCE [LARGE SCALE GENOMIC DNA]</scope>
    <source>
        <strain evidence="4 5">SL13</strain>
    </source>
</reference>
<dbReference type="EMBL" id="CP041722">
    <property type="protein sequence ID" value="QEX39653.1"/>
    <property type="molecule type" value="Genomic_DNA"/>
</dbReference>
<keyword evidence="1" id="KW-0285">Flavoprotein</keyword>
<keyword evidence="2" id="KW-0560">Oxidoreductase</keyword>
<accession>A0ABX6BXV3</accession>
<proteinExistence type="predicted"/>
<name>A0ABX6BXV3_STALU</name>
<gene>
    <name evidence="4" type="ORF">FO454_12325</name>
</gene>
<sequence>MTHYDLLIIGFGKAGKTLAKFAANQGQRVAVVEQSANMYGGTCINIERL</sequence>
<organism evidence="4 5">
    <name type="scientific">Staphylococcus lugdunensis</name>
    <dbReference type="NCBI Taxonomy" id="28035"/>
    <lineage>
        <taxon>Bacteria</taxon>
        <taxon>Bacillati</taxon>
        <taxon>Bacillota</taxon>
        <taxon>Bacilli</taxon>
        <taxon>Bacillales</taxon>
        <taxon>Staphylococcaceae</taxon>
        <taxon>Staphylococcus</taxon>
    </lineage>
</organism>
<evidence type="ECO:0000256" key="2">
    <source>
        <dbReference type="ARBA" id="ARBA00023002"/>
    </source>
</evidence>
<dbReference type="SUPFAM" id="SSF51905">
    <property type="entry name" value="FAD/NAD(P)-binding domain"/>
    <property type="match status" value="1"/>
</dbReference>
<dbReference type="Gene3D" id="3.50.50.60">
    <property type="entry name" value="FAD/NAD(P)-binding domain"/>
    <property type="match status" value="1"/>
</dbReference>